<reference evidence="1 2" key="1">
    <citation type="submission" date="2020-04" db="EMBL/GenBank/DDBJ databases">
        <title>Draft genome of Methanobacterium subterraneum isolated from animal feces.</title>
        <authorList>
            <person name="Ouboter H.T."/>
            <person name="Berger S."/>
            <person name="Gungor E."/>
            <person name="Jetten M.S.M."/>
            <person name="Welte C.U."/>
        </authorList>
    </citation>
    <scope>NUCLEOTIDE SEQUENCE [LARGE SCALE GENOMIC DNA]</scope>
    <source>
        <strain evidence="1">HO_2020</strain>
    </source>
</reference>
<evidence type="ECO:0000313" key="1">
    <source>
        <dbReference type="EMBL" id="NMO10051.1"/>
    </source>
</evidence>
<proteinExistence type="predicted"/>
<dbReference type="AlphaFoldDB" id="A0A7K4DNL1"/>
<dbReference type="Proteomes" id="UP000591058">
    <property type="component" value="Unassembled WGS sequence"/>
</dbReference>
<comment type="caution">
    <text evidence="1">The sequence shown here is derived from an EMBL/GenBank/DDBJ whole genome shotgun (WGS) entry which is preliminary data.</text>
</comment>
<protein>
    <submittedName>
        <fullName evidence="1">Zinc ribbon-containing protein</fullName>
    </submittedName>
</protein>
<gene>
    <name evidence="1" type="ORF">HG719_09500</name>
</gene>
<dbReference type="EMBL" id="JABBYL010000033">
    <property type="protein sequence ID" value="NMO10051.1"/>
    <property type="molecule type" value="Genomic_DNA"/>
</dbReference>
<dbReference type="GeneID" id="35123697"/>
<dbReference type="RefSeq" id="WP_100907343.1">
    <property type="nucleotide sequence ID" value="NZ_CP017768.1"/>
</dbReference>
<dbReference type="InterPro" id="IPR009912">
    <property type="entry name" value="DUF1451"/>
</dbReference>
<evidence type="ECO:0000313" key="2">
    <source>
        <dbReference type="Proteomes" id="UP000591058"/>
    </source>
</evidence>
<sequence length="46" mass="5098">MAYKCGQKPGIGRYICLNCGEDLKLDDNTDTLPPCAKCKKCEFKKG</sequence>
<dbReference type="Pfam" id="PF07295">
    <property type="entry name" value="DUF1451"/>
    <property type="match status" value="1"/>
</dbReference>
<organism evidence="1 2">
    <name type="scientific">Methanobacterium subterraneum</name>
    <dbReference type="NCBI Taxonomy" id="59277"/>
    <lineage>
        <taxon>Archaea</taxon>
        <taxon>Methanobacteriati</taxon>
        <taxon>Methanobacteriota</taxon>
        <taxon>Methanomada group</taxon>
        <taxon>Methanobacteria</taxon>
        <taxon>Methanobacteriales</taxon>
        <taxon>Methanobacteriaceae</taxon>
        <taxon>Methanobacterium</taxon>
    </lineage>
</organism>
<name>A0A7K4DNL1_9EURY</name>
<accession>A0A7K4DNL1</accession>